<dbReference type="SUPFAM" id="SSF55811">
    <property type="entry name" value="Nudix"/>
    <property type="match status" value="1"/>
</dbReference>
<accession>A0A073J6S1</accession>
<name>A0A073J6S1_9RHOB</name>
<evidence type="ECO:0000313" key="5">
    <source>
        <dbReference type="EMBL" id="KEJ97639.1"/>
    </source>
</evidence>
<evidence type="ECO:0000256" key="3">
    <source>
        <dbReference type="RuleBase" id="RU003476"/>
    </source>
</evidence>
<dbReference type="PANTHER" id="PTHR43736:SF1">
    <property type="entry name" value="DIHYDRONEOPTERIN TRIPHOSPHATE DIPHOSPHATASE"/>
    <property type="match status" value="1"/>
</dbReference>
<dbReference type="EMBL" id="JAMD01000001">
    <property type="protein sequence ID" value="KEJ97639.1"/>
    <property type="molecule type" value="Genomic_DNA"/>
</dbReference>
<dbReference type="GeneID" id="68870175"/>
<dbReference type="Pfam" id="PF00293">
    <property type="entry name" value="NUDIX"/>
    <property type="match status" value="1"/>
</dbReference>
<comment type="cofactor">
    <cofactor evidence="1">
        <name>Mg(2+)</name>
        <dbReference type="ChEBI" id="CHEBI:18420"/>
    </cofactor>
</comment>
<dbReference type="GO" id="GO:0016787">
    <property type="term" value="F:hydrolase activity"/>
    <property type="evidence" value="ECO:0007669"/>
    <property type="project" value="UniProtKB-KW"/>
</dbReference>
<proteinExistence type="inferred from homology"/>
<dbReference type="OrthoDB" id="9761969at2"/>
<dbReference type="RefSeq" id="WP_037920607.1">
    <property type="nucleotide sequence ID" value="NZ_CP054599.1"/>
</dbReference>
<dbReference type="PROSITE" id="PS51462">
    <property type="entry name" value="NUDIX"/>
    <property type="match status" value="1"/>
</dbReference>
<feature type="domain" description="Nudix hydrolase" evidence="4">
    <location>
        <begin position="4"/>
        <end position="134"/>
    </location>
</feature>
<dbReference type="InterPro" id="IPR000086">
    <property type="entry name" value="NUDIX_hydrolase_dom"/>
</dbReference>
<keyword evidence="2 3" id="KW-0378">Hydrolase</keyword>
<dbReference type="InterPro" id="IPR020476">
    <property type="entry name" value="Nudix_hydrolase"/>
</dbReference>
<dbReference type="CDD" id="cd04673">
    <property type="entry name" value="NUDIX_ADPRase"/>
    <property type="match status" value="1"/>
</dbReference>
<reference evidence="5 6" key="1">
    <citation type="submission" date="2014-01" db="EMBL/GenBank/DDBJ databases">
        <title>Sulfitobacter sp. H3 (MCCC 1A00686) Genome Sequencing.</title>
        <authorList>
            <person name="Lai Q."/>
            <person name="Hong Z."/>
        </authorList>
    </citation>
    <scope>NUCLEOTIDE SEQUENCE [LARGE SCALE GENOMIC DNA]</scope>
    <source>
        <strain evidence="5 6">H3</strain>
    </source>
</reference>
<sequence>MLTAPKLAALAVMIRDDHVLLVRRRNEPDAGLWGFPGGHVELGEPTLKAAVRELHEETGVTGRAVEYLTNIDVIVHDESGAVRFHFLLAAVLCAYVSGVPVANDDVSDARWVPVTDVLTRQIATSEHVDSVVKKAVGAMAQVAG</sequence>
<dbReference type="InterPro" id="IPR015797">
    <property type="entry name" value="NUDIX_hydrolase-like_dom_sf"/>
</dbReference>
<dbReference type="PROSITE" id="PS00893">
    <property type="entry name" value="NUDIX_BOX"/>
    <property type="match status" value="1"/>
</dbReference>
<protein>
    <submittedName>
        <fullName evidence="5">NUDIX hydrolase</fullName>
    </submittedName>
</protein>
<dbReference type="Gene3D" id="3.90.79.10">
    <property type="entry name" value="Nucleoside Triphosphate Pyrophosphohydrolase"/>
    <property type="match status" value="1"/>
</dbReference>
<dbReference type="PRINTS" id="PR00502">
    <property type="entry name" value="NUDIXFAMILY"/>
</dbReference>
<evidence type="ECO:0000256" key="1">
    <source>
        <dbReference type="ARBA" id="ARBA00001946"/>
    </source>
</evidence>
<comment type="similarity">
    <text evidence="3">Belongs to the Nudix hydrolase family.</text>
</comment>
<evidence type="ECO:0000256" key="2">
    <source>
        <dbReference type="ARBA" id="ARBA00022801"/>
    </source>
</evidence>
<gene>
    <name evidence="5" type="ORF">SUH3_01245</name>
</gene>
<dbReference type="InterPro" id="IPR020084">
    <property type="entry name" value="NUDIX_hydrolase_CS"/>
</dbReference>
<dbReference type="PANTHER" id="PTHR43736">
    <property type="entry name" value="ADP-RIBOSE PYROPHOSPHATASE"/>
    <property type="match status" value="1"/>
</dbReference>
<dbReference type="AlphaFoldDB" id="A0A073J6S1"/>
<organism evidence="5 6">
    <name type="scientific">Pseudosulfitobacter pseudonitzschiae</name>
    <dbReference type="NCBI Taxonomy" id="1402135"/>
    <lineage>
        <taxon>Bacteria</taxon>
        <taxon>Pseudomonadati</taxon>
        <taxon>Pseudomonadota</taxon>
        <taxon>Alphaproteobacteria</taxon>
        <taxon>Rhodobacterales</taxon>
        <taxon>Roseobacteraceae</taxon>
        <taxon>Pseudosulfitobacter</taxon>
    </lineage>
</organism>
<comment type="caution">
    <text evidence="5">The sequence shown here is derived from an EMBL/GenBank/DDBJ whole genome shotgun (WGS) entry which is preliminary data.</text>
</comment>
<evidence type="ECO:0000313" key="6">
    <source>
        <dbReference type="Proteomes" id="UP000027746"/>
    </source>
</evidence>
<keyword evidence="6" id="KW-1185">Reference proteome</keyword>
<evidence type="ECO:0000259" key="4">
    <source>
        <dbReference type="PROSITE" id="PS51462"/>
    </source>
</evidence>
<dbReference type="Proteomes" id="UP000027746">
    <property type="component" value="Unassembled WGS sequence"/>
</dbReference>